<proteinExistence type="predicted"/>
<organism evidence="2 3">
    <name type="scientific">Hermanssonia centrifuga</name>
    <dbReference type="NCBI Taxonomy" id="98765"/>
    <lineage>
        <taxon>Eukaryota</taxon>
        <taxon>Fungi</taxon>
        <taxon>Dikarya</taxon>
        <taxon>Basidiomycota</taxon>
        <taxon>Agaricomycotina</taxon>
        <taxon>Agaricomycetes</taxon>
        <taxon>Polyporales</taxon>
        <taxon>Meruliaceae</taxon>
        <taxon>Hermanssonia</taxon>
    </lineage>
</organism>
<dbReference type="GO" id="GO:0005886">
    <property type="term" value="C:plasma membrane"/>
    <property type="evidence" value="ECO:0007669"/>
    <property type="project" value="TreeGrafter"/>
</dbReference>
<dbReference type="GO" id="GO:0005525">
    <property type="term" value="F:GTP binding"/>
    <property type="evidence" value="ECO:0007669"/>
    <property type="project" value="InterPro"/>
</dbReference>
<dbReference type="GO" id="GO:0005737">
    <property type="term" value="C:cytoplasm"/>
    <property type="evidence" value="ECO:0007669"/>
    <property type="project" value="TreeGrafter"/>
</dbReference>
<dbReference type="InterPro" id="IPR045063">
    <property type="entry name" value="Dynamin_N"/>
</dbReference>
<dbReference type="OrthoDB" id="2790356at2759"/>
<dbReference type="Gene3D" id="3.40.50.300">
    <property type="entry name" value="P-loop containing nucleotide triphosphate hydrolases"/>
    <property type="match status" value="1"/>
</dbReference>
<evidence type="ECO:0000259" key="1">
    <source>
        <dbReference type="SMART" id="SM00053"/>
    </source>
</evidence>
<dbReference type="InterPro" id="IPR022812">
    <property type="entry name" value="Dynamin"/>
</dbReference>
<evidence type="ECO:0000313" key="3">
    <source>
        <dbReference type="Proteomes" id="UP000186601"/>
    </source>
</evidence>
<sequence length="221" mass="24035">MADTQGTSTTTLITGSHSDYAIRRKQHLALINQLRAIGAQADLDLPRIAVIGNQSAGKSSLVEAISGISVPRDAGTCTRCPMECRLASSSESWSCQIYIRWEFDVNGIQEEQVEEISFGPILTDKEDVELALRRAQAAVLNPGIDQSNFLGRSESDLKQMKNQLKFSRNAVCLDLSGPNLMDLAFVDLPDPETVLLVEDLVTSNIKGNCLILVTLPMSGTL</sequence>
<dbReference type="PRINTS" id="PR00195">
    <property type="entry name" value="DYNAMIN"/>
</dbReference>
<dbReference type="GO" id="GO:0031623">
    <property type="term" value="P:receptor internalization"/>
    <property type="evidence" value="ECO:0007669"/>
    <property type="project" value="TreeGrafter"/>
</dbReference>
<dbReference type="EMBL" id="MLYV02000990">
    <property type="protein sequence ID" value="PSR74397.1"/>
    <property type="molecule type" value="Genomic_DNA"/>
</dbReference>
<dbReference type="AlphaFoldDB" id="A0A2R6NPI1"/>
<dbReference type="SUPFAM" id="SSF52540">
    <property type="entry name" value="P-loop containing nucleoside triphosphate hydrolases"/>
    <property type="match status" value="1"/>
</dbReference>
<dbReference type="GO" id="GO:0008017">
    <property type="term" value="F:microtubule binding"/>
    <property type="evidence" value="ECO:0007669"/>
    <property type="project" value="TreeGrafter"/>
</dbReference>
<dbReference type="PANTHER" id="PTHR11566:SF131">
    <property type="entry name" value="GTPASE, PUTATIVE (AFU_ORTHOLOGUE AFUA_6G07630)-RELATED"/>
    <property type="match status" value="1"/>
</dbReference>
<accession>A0A2R6NPI1</accession>
<gene>
    <name evidence="2" type="ORF">PHLCEN_2v9905</name>
</gene>
<evidence type="ECO:0000313" key="2">
    <source>
        <dbReference type="EMBL" id="PSR74397.1"/>
    </source>
</evidence>
<dbReference type="Proteomes" id="UP000186601">
    <property type="component" value="Unassembled WGS sequence"/>
</dbReference>
<feature type="domain" description="Dynamin GTPase" evidence="1">
    <location>
        <begin position="25"/>
        <end position="220"/>
    </location>
</feature>
<dbReference type="STRING" id="98765.A0A2R6NPI1"/>
<name>A0A2R6NPI1_9APHY</name>
<keyword evidence="3" id="KW-1185">Reference proteome</keyword>
<dbReference type="GO" id="GO:0003924">
    <property type="term" value="F:GTPase activity"/>
    <property type="evidence" value="ECO:0007669"/>
    <property type="project" value="InterPro"/>
</dbReference>
<dbReference type="InterPro" id="IPR001401">
    <property type="entry name" value="Dynamin_GTPase"/>
</dbReference>
<dbReference type="Pfam" id="PF00350">
    <property type="entry name" value="Dynamin_N"/>
    <property type="match status" value="1"/>
</dbReference>
<dbReference type="InterPro" id="IPR027417">
    <property type="entry name" value="P-loop_NTPase"/>
</dbReference>
<dbReference type="GO" id="GO:0005874">
    <property type="term" value="C:microtubule"/>
    <property type="evidence" value="ECO:0007669"/>
    <property type="project" value="TreeGrafter"/>
</dbReference>
<dbReference type="PANTHER" id="PTHR11566">
    <property type="entry name" value="DYNAMIN"/>
    <property type="match status" value="1"/>
</dbReference>
<comment type="caution">
    <text evidence="2">The sequence shown here is derived from an EMBL/GenBank/DDBJ whole genome shotgun (WGS) entry which is preliminary data.</text>
</comment>
<dbReference type="SMART" id="SM00053">
    <property type="entry name" value="DYNc"/>
    <property type="match status" value="1"/>
</dbReference>
<protein>
    <recommendedName>
        <fullName evidence="1">Dynamin GTPase domain-containing protein</fullName>
    </recommendedName>
</protein>
<reference evidence="2 3" key="1">
    <citation type="submission" date="2018-02" db="EMBL/GenBank/DDBJ databases">
        <title>Genome sequence of the basidiomycete white-rot fungus Phlebia centrifuga.</title>
        <authorList>
            <person name="Granchi Z."/>
            <person name="Peng M."/>
            <person name="de Vries R.P."/>
            <person name="Hilden K."/>
            <person name="Makela M.R."/>
            <person name="Grigoriev I."/>
            <person name="Riley R."/>
        </authorList>
    </citation>
    <scope>NUCLEOTIDE SEQUENCE [LARGE SCALE GENOMIC DNA]</scope>
    <source>
        <strain evidence="2 3">FBCC195</strain>
    </source>
</reference>